<evidence type="ECO:0000256" key="8">
    <source>
        <dbReference type="ARBA" id="ARBA00022679"/>
    </source>
</evidence>
<keyword evidence="9 29" id="KW-0812">Transmembrane</keyword>
<evidence type="ECO:0000256" key="4">
    <source>
        <dbReference type="ARBA" id="ARBA00004922"/>
    </source>
</evidence>
<evidence type="ECO:0000256" key="20">
    <source>
        <dbReference type="ARBA" id="ARBA00023295"/>
    </source>
</evidence>
<dbReference type="Pfam" id="PF01066">
    <property type="entry name" value="CDP-OH_P_transf"/>
    <property type="match status" value="1"/>
</dbReference>
<evidence type="ECO:0000256" key="25">
    <source>
        <dbReference type="PIRSR" id="PIRSR601382-2"/>
    </source>
</evidence>
<dbReference type="Pfam" id="PF01532">
    <property type="entry name" value="Glyco_hydro_47"/>
    <property type="match status" value="1"/>
</dbReference>
<keyword evidence="13 29" id="KW-1133">Transmembrane helix</keyword>
<dbReference type="FunFam" id="1.20.120.1760:FF:000022">
    <property type="entry name" value="CDP-diacylglycerol--serine O-phosphatidyltransferase"/>
    <property type="match status" value="1"/>
</dbReference>
<comment type="catalytic activity">
    <reaction evidence="22">
        <text>N(4)-(alpha-D-Man-(1-&gt;2)-alpha-D-Man-(1-&gt;2)-alpha-D-Man-(1-&gt;3)-[alpha-D-Man-(1-&gt;2)-alpha-D-Man-(1-&gt;3)-[alpha-D-Man-(1-&gt;2)-alpha-D-Man-(1-&gt;6)]-alpha-D-Man-(1-&gt;6)]-beta-D-Man-(1-&gt;4)-beta-D-GlcNAc-(1-&gt;4)-beta-D-GlcNAc)-L-asparaginyl-[protein] (N-glucan mannose isomer 9A1,2,3B1,2,3) + 4 H2O = N(4)-(alpha-D-Man-(1-&gt;3)-[alpha-D-Man-(1-&gt;3)-[alpha-D-Man-(1-&gt;6)]-alpha-D-Man-(1-&gt;6)]-beta-D-Man-(1-&gt;4)-beta-D-GlcNAc-(1-&gt;4)-beta-D-GlcNAc)-L-asparaginyl-[protein] (N-glucan mannose isomer 5A1,2) + 4 beta-D-mannose</text>
        <dbReference type="Rhea" id="RHEA:56008"/>
        <dbReference type="Rhea" id="RHEA-COMP:14356"/>
        <dbReference type="Rhea" id="RHEA-COMP:14367"/>
        <dbReference type="ChEBI" id="CHEBI:15377"/>
        <dbReference type="ChEBI" id="CHEBI:28563"/>
        <dbReference type="ChEBI" id="CHEBI:59087"/>
        <dbReference type="ChEBI" id="CHEBI:139493"/>
        <dbReference type="EC" id="3.2.1.113"/>
    </reaction>
</comment>
<keyword evidence="18" id="KW-0594">Phospholipid biosynthesis</keyword>
<dbReference type="InterPro" id="IPR048254">
    <property type="entry name" value="CDP_ALCOHOL_P_TRANSF_CS"/>
</dbReference>
<keyword evidence="12" id="KW-0256">Endoplasmic reticulum</keyword>
<keyword evidence="16" id="KW-1015">Disulfide bond</keyword>
<comment type="catalytic activity">
    <reaction evidence="1">
        <text>a CDP-1,2-diacyl-sn-glycerol + L-serine = a 1,2-diacyl-sn-glycero-3-phospho-L-serine + CMP + H(+)</text>
        <dbReference type="Rhea" id="RHEA:16913"/>
        <dbReference type="ChEBI" id="CHEBI:15378"/>
        <dbReference type="ChEBI" id="CHEBI:33384"/>
        <dbReference type="ChEBI" id="CHEBI:57262"/>
        <dbReference type="ChEBI" id="CHEBI:58332"/>
        <dbReference type="ChEBI" id="CHEBI:60377"/>
        <dbReference type="EC" id="2.7.8.8"/>
    </reaction>
</comment>
<dbReference type="PANTHER" id="PTHR11742">
    <property type="entry name" value="MANNOSYL-OLIGOSACCHARIDE ALPHA-1,2-MANNOSIDASE-RELATED"/>
    <property type="match status" value="1"/>
</dbReference>
<dbReference type="InterPro" id="IPR036026">
    <property type="entry name" value="Seven-hairpin_glycosidases"/>
</dbReference>
<feature type="binding site" evidence="25">
    <location>
        <position position="731"/>
    </location>
    <ligand>
        <name>Ca(2+)</name>
        <dbReference type="ChEBI" id="CHEBI:29108"/>
    </ligand>
</feature>
<evidence type="ECO:0000256" key="6">
    <source>
        <dbReference type="ARBA" id="ARBA00007658"/>
    </source>
</evidence>
<dbReference type="Gene3D" id="1.20.120.1760">
    <property type="match status" value="1"/>
</dbReference>
<evidence type="ECO:0000256" key="29">
    <source>
        <dbReference type="SAM" id="Phobius"/>
    </source>
</evidence>
<organism evidence="30 31">
    <name type="scientific">Coemansia interrupta</name>
    <dbReference type="NCBI Taxonomy" id="1126814"/>
    <lineage>
        <taxon>Eukaryota</taxon>
        <taxon>Fungi</taxon>
        <taxon>Fungi incertae sedis</taxon>
        <taxon>Zoopagomycota</taxon>
        <taxon>Kickxellomycotina</taxon>
        <taxon>Kickxellomycetes</taxon>
        <taxon>Kickxellales</taxon>
        <taxon>Kickxellaceae</taxon>
        <taxon>Coemansia</taxon>
    </lineage>
</organism>
<dbReference type="Gene3D" id="1.50.10.10">
    <property type="match status" value="1"/>
</dbReference>
<evidence type="ECO:0000256" key="19">
    <source>
        <dbReference type="ARBA" id="ARBA00023264"/>
    </source>
</evidence>
<dbReference type="EC" id="3.2.1.-" evidence="27"/>
<dbReference type="PRINTS" id="PR00747">
    <property type="entry name" value="GLYHDRLASE47"/>
</dbReference>
<evidence type="ECO:0000256" key="13">
    <source>
        <dbReference type="ARBA" id="ARBA00022989"/>
    </source>
</evidence>
<accession>A0A9W8HM09</accession>
<evidence type="ECO:0000256" key="12">
    <source>
        <dbReference type="ARBA" id="ARBA00022824"/>
    </source>
</evidence>
<dbReference type="GO" id="GO:0004571">
    <property type="term" value="F:mannosyl-oligosaccharide 1,2-alpha-mannosidase activity"/>
    <property type="evidence" value="ECO:0007669"/>
    <property type="project" value="UniProtKB-EC"/>
</dbReference>
<comment type="similarity">
    <text evidence="26">Belongs to the CDP-alcohol phosphatidyltransferase class-I family.</text>
</comment>
<feature type="active site" evidence="24">
    <location>
        <position position="499"/>
    </location>
</feature>
<comment type="pathway">
    <text evidence="4">Protein modification; protein glycosylation.</text>
</comment>
<evidence type="ECO:0000256" key="26">
    <source>
        <dbReference type="RuleBase" id="RU003750"/>
    </source>
</evidence>
<comment type="catalytic activity">
    <reaction evidence="21">
        <text>N(4)-(alpha-D-Man-(1-&gt;2)-alpha-D-Man-(1-&gt;2)-alpha-D-Man-(1-&gt;3)-[alpha-D-Man-(1-&gt;3)-[alpha-D-Man-(1-&gt;2)-alpha-D-Man-(1-&gt;6)]-alpha-D-Man-(1-&gt;6)]-beta-D-Man-(1-&gt;4)-beta-D-GlcNAc-(1-&gt;4)-beta-D-GlcNAc)-L-asparaginyl-[protein] (N-glucan mannose isomer 8A1,2,3B1,3) + 3 H2O = N(4)-(alpha-D-Man-(1-&gt;3)-[alpha-D-Man-(1-&gt;3)-[alpha-D-Man-(1-&gt;6)]-alpha-D-Man-(1-&gt;6)]-beta-D-Man-(1-&gt;4)-beta-D-GlcNAc-(1-&gt;4)-beta-D-GlcNAc)-L-asparaginyl-[protein] (N-glucan mannose isomer 5A1,2) + 3 beta-D-mannose</text>
        <dbReference type="Rhea" id="RHEA:56028"/>
        <dbReference type="Rhea" id="RHEA-COMP:14358"/>
        <dbReference type="Rhea" id="RHEA-COMP:14367"/>
        <dbReference type="ChEBI" id="CHEBI:15377"/>
        <dbReference type="ChEBI" id="CHEBI:28563"/>
        <dbReference type="ChEBI" id="CHEBI:59087"/>
        <dbReference type="ChEBI" id="CHEBI:60628"/>
        <dbReference type="EC" id="3.2.1.113"/>
    </reaction>
</comment>
<dbReference type="GO" id="GO:0005509">
    <property type="term" value="F:calcium ion binding"/>
    <property type="evidence" value="ECO:0007669"/>
    <property type="project" value="InterPro"/>
</dbReference>
<dbReference type="GO" id="GO:0036503">
    <property type="term" value="P:ERAD pathway"/>
    <property type="evidence" value="ECO:0007669"/>
    <property type="project" value="UniProtKB-ARBA"/>
</dbReference>
<protein>
    <recommendedName>
        <fullName evidence="27">alpha-1,2-Mannosidase</fullName>
        <ecNumber evidence="27">3.2.1.-</ecNumber>
    </recommendedName>
</protein>
<evidence type="ECO:0000256" key="24">
    <source>
        <dbReference type="PIRSR" id="PIRSR601382-1"/>
    </source>
</evidence>
<keyword evidence="11 27" id="KW-0378">Hydrolase</keyword>
<comment type="cofactor">
    <cofactor evidence="2 25">
        <name>Ca(2+)</name>
        <dbReference type="ChEBI" id="CHEBI:29108"/>
    </cofactor>
</comment>
<dbReference type="PANTHER" id="PTHR11742:SF101">
    <property type="entry name" value="MANNOSYL-OLIGOSACCHARIDE ALPHA-1,2-MANNOSIDASE 1B"/>
    <property type="match status" value="1"/>
</dbReference>
<feature type="transmembrane region" description="Helical" evidence="29">
    <location>
        <begin position="164"/>
        <end position="182"/>
    </location>
</feature>
<gene>
    <name evidence="30" type="ORF">GGI15_000285</name>
</gene>
<dbReference type="EMBL" id="JANBUM010000007">
    <property type="protein sequence ID" value="KAJ2787946.1"/>
    <property type="molecule type" value="Genomic_DNA"/>
</dbReference>
<feature type="transmembrane region" description="Helical" evidence="29">
    <location>
        <begin position="30"/>
        <end position="50"/>
    </location>
</feature>
<evidence type="ECO:0000256" key="21">
    <source>
        <dbReference type="ARBA" id="ARBA00047669"/>
    </source>
</evidence>
<evidence type="ECO:0000256" key="5">
    <source>
        <dbReference type="ARBA" id="ARBA00005189"/>
    </source>
</evidence>
<feature type="region of interest" description="Disordered" evidence="28">
    <location>
        <begin position="1"/>
        <end position="21"/>
    </location>
</feature>
<evidence type="ECO:0000256" key="1">
    <source>
        <dbReference type="ARBA" id="ARBA00000287"/>
    </source>
</evidence>
<comment type="pathway">
    <text evidence="23">Phospholipid metabolism; phosphatidylethanolamine biosynthesis; phosphatidylethanolamine from CDP-diacylglycerol: step 1/2.</text>
</comment>
<feature type="transmembrane region" description="Helical" evidence="29">
    <location>
        <begin position="62"/>
        <end position="79"/>
    </location>
</feature>
<dbReference type="GO" id="GO:0003882">
    <property type="term" value="F:CDP-diacylglycerol-serine O-phosphatidyltransferase activity"/>
    <property type="evidence" value="ECO:0007669"/>
    <property type="project" value="UniProtKB-EC"/>
</dbReference>
<keyword evidence="31" id="KW-1185">Reference proteome</keyword>
<evidence type="ECO:0000256" key="2">
    <source>
        <dbReference type="ARBA" id="ARBA00001913"/>
    </source>
</evidence>
<feature type="active site" description="Proton donor" evidence="24">
    <location>
        <position position="359"/>
    </location>
</feature>
<evidence type="ECO:0000256" key="10">
    <source>
        <dbReference type="ARBA" id="ARBA00022729"/>
    </source>
</evidence>
<dbReference type="SUPFAM" id="SSF48225">
    <property type="entry name" value="Seven-hairpin glycosidases"/>
    <property type="match status" value="1"/>
</dbReference>
<evidence type="ECO:0000256" key="14">
    <source>
        <dbReference type="ARBA" id="ARBA00023098"/>
    </source>
</evidence>
<dbReference type="InterPro" id="IPR001382">
    <property type="entry name" value="Glyco_hydro_47"/>
</dbReference>
<comment type="pathway">
    <text evidence="5">Lipid metabolism.</text>
</comment>
<keyword evidence="10" id="KW-0732">Signal</keyword>
<dbReference type="Proteomes" id="UP001140172">
    <property type="component" value="Unassembled WGS sequence"/>
</dbReference>
<dbReference type="InterPro" id="IPR050749">
    <property type="entry name" value="Glycosyl_Hydrolase_47"/>
</dbReference>
<evidence type="ECO:0000256" key="23">
    <source>
        <dbReference type="ARBA" id="ARBA00060701"/>
    </source>
</evidence>
<dbReference type="GO" id="GO:0005975">
    <property type="term" value="P:carbohydrate metabolic process"/>
    <property type="evidence" value="ECO:0007669"/>
    <property type="project" value="InterPro"/>
</dbReference>
<keyword evidence="19" id="KW-1208">Phospholipid metabolism</keyword>
<evidence type="ECO:0000256" key="3">
    <source>
        <dbReference type="ARBA" id="ARBA00004477"/>
    </source>
</evidence>
<name>A0A9W8HM09_9FUNG</name>
<evidence type="ECO:0000256" key="17">
    <source>
        <dbReference type="ARBA" id="ARBA00023180"/>
    </source>
</evidence>
<dbReference type="AlphaFoldDB" id="A0A9W8HM09"/>
<dbReference type="InterPro" id="IPR012341">
    <property type="entry name" value="6hp_glycosidase-like_sf"/>
</dbReference>
<evidence type="ECO:0000313" key="31">
    <source>
        <dbReference type="Proteomes" id="UP001140172"/>
    </source>
</evidence>
<dbReference type="GO" id="GO:0005789">
    <property type="term" value="C:endoplasmic reticulum membrane"/>
    <property type="evidence" value="ECO:0007669"/>
    <property type="project" value="UniProtKB-SubCell"/>
</dbReference>
<evidence type="ECO:0000256" key="27">
    <source>
        <dbReference type="RuleBase" id="RU361193"/>
    </source>
</evidence>
<keyword evidence="25" id="KW-0106">Calcium</keyword>
<keyword evidence="17" id="KW-0325">Glycoprotein</keyword>
<evidence type="ECO:0000256" key="9">
    <source>
        <dbReference type="ARBA" id="ARBA00022692"/>
    </source>
</evidence>
<dbReference type="InterPro" id="IPR000462">
    <property type="entry name" value="CDP-OH_P_trans"/>
</dbReference>
<keyword evidence="7" id="KW-0444">Lipid biosynthesis</keyword>
<evidence type="ECO:0000256" key="11">
    <source>
        <dbReference type="ARBA" id="ARBA00022801"/>
    </source>
</evidence>
<dbReference type="OrthoDB" id="8118055at2759"/>
<evidence type="ECO:0000256" key="16">
    <source>
        <dbReference type="ARBA" id="ARBA00023157"/>
    </source>
</evidence>
<feature type="active site" evidence="24">
    <location>
        <position position="644"/>
    </location>
</feature>
<keyword evidence="25" id="KW-0479">Metal-binding</keyword>
<evidence type="ECO:0000256" key="18">
    <source>
        <dbReference type="ARBA" id="ARBA00023209"/>
    </source>
</evidence>
<comment type="caution">
    <text evidence="30">The sequence shown here is derived from an EMBL/GenBank/DDBJ whole genome shotgun (WGS) entry which is preliminary data.</text>
</comment>
<keyword evidence="15 29" id="KW-0472">Membrane</keyword>
<evidence type="ECO:0000256" key="7">
    <source>
        <dbReference type="ARBA" id="ARBA00022516"/>
    </source>
</evidence>
<dbReference type="InterPro" id="IPR043130">
    <property type="entry name" value="CDP-OH_PTrfase_TM_dom"/>
</dbReference>
<dbReference type="PROSITE" id="PS00379">
    <property type="entry name" value="CDP_ALCOHOL_P_TRANSF"/>
    <property type="match status" value="1"/>
</dbReference>
<keyword evidence="20 27" id="KW-0326">Glycosidase</keyword>
<evidence type="ECO:0000256" key="28">
    <source>
        <dbReference type="SAM" id="MobiDB-lite"/>
    </source>
</evidence>
<evidence type="ECO:0000256" key="15">
    <source>
        <dbReference type="ARBA" id="ARBA00023136"/>
    </source>
</evidence>
<comment type="similarity">
    <text evidence="6 27">Belongs to the glycosyl hydrolase 47 family.</text>
</comment>
<keyword evidence="8 26" id="KW-0808">Transferase</keyword>
<reference evidence="30" key="1">
    <citation type="submission" date="2022-07" db="EMBL/GenBank/DDBJ databases">
        <title>Phylogenomic reconstructions and comparative analyses of Kickxellomycotina fungi.</title>
        <authorList>
            <person name="Reynolds N.K."/>
            <person name="Stajich J.E."/>
            <person name="Barry K."/>
            <person name="Grigoriev I.V."/>
            <person name="Crous P."/>
            <person name="Smith M.E."/>
        </authorList>
    </citation>
    <scope>NUCLEOTIDE SEQUENCE</scope>
    <source>
        <strain evidence="30">BCRC 34489</strain>
    </source>
</reference>
<evidence type="ECO:0000313" key="30">
    <source>
        <dbReference type="EMBL" id="KAJ2787946.1"/>
    </source>
</evidence>
<dbReference type="GO" id="GO:0006659">
    <property type="term" value="P:phosphatidylserine biosynthetic process"/>
    <property type="evidence" value="ECO:0007669"/>
    <property type="project" value="UniProtKB-ARBA"/>
</dbReference>
<keyword evidence="14" id="KW-0443">Lipid metabolism</keyword>
<proteinExistence type="inferred from homology"/>
<comment type="subcellular location">
    <subcellularLocation>
        <location evidence="3">Endoplasmic reticulum membrane</location>
        <topology evidence="3">Multi-pass membrane protein</topology>
    </subcellularLocation>
</comment>
<feature type="active site" description="Proton donor" evidence="24">
    <location>
        <position position="605"/>
    </location>
</feature>
<evidence type="ECO:0000256" key="22">
    <source>
        <dbReference type="ARBA" id="ARBA00048605"/>
    </source>
</evidence>
<sequence length="746" mass="83818">MSNSATNTHKRKTSDPPMPPPPRFSMVRSFQLADIVTLGNGVCGCLCLMFAMKALITQSTDFLFSAFWCIPAGVMFDFFDGRVARWRNTSSLLGQELDSLADFCSFGIAPAVLGFACGFQKMLDLVVLTYFVCCGLARLARFNATVAALPKDGNGKVKFFEGTPIPTTLVIVGVLAYGVYTGKFWRFANPMFQHEGPFASFSEAFTPDYVWGGEISILPGYELHPMVLMYGLSADGMRGFEGNTPRSHDIQRFAKNQVQTSNFTDGAALKKMRENRAKDVRDGFQRAWKAYRKYAFGADEINPLTLEPLTTRNGWGATLIDSLDTIYIMGLEDEFKEATEKVRSINFDKNDGEPSKVFETNIRYIGGLLSAYELSNDRMFLKQATALADIMLEAFDTPTGIPWQMWDVQTGTGSSETGPATLNNLAEIGTYQLEFFRLSQHTHDPVYHKAAQRVYDVILDRNDPKKGTSYSVPGLYPIFLDIKSGKFLTGKPNLGGGSDSFYEYLIKTWALSGFRLQRNLDMWNESLKGIKKFIVSKGSDKRLYMGIGDDEGLDSISDTFTAFFPGTLALASRLLNDDDTFNLAHDLLVSSYNTFSRMPTHIGPENFGFLPDGDDDSDLLKSQRAEIKKYGFYLDRPYYLMRPEVIESIFYFYRITGDEKYADWIWEIWQGIKANCEVDGGFAGLRDVRVGREGGLIGKQESFVFAETFKYIYLAFTDQNVISLDDYIFSTEGHPFKRSIPFNGTF</sequence>